<dbReference type="GO" id="GO:0005525">
    <property type="term" value="F:GTP binding"/>
    <property type="evidence" value="ECO:0007669"/>
    <property type="project" value="UniProtKB-KW"/>
</dbReference>
<dbReference type="InterPro" id="IPR012677">
    <property type="entry name" value="Nucleotide-bd_a/b_plait_sf"/>
</dbReference>
<feature type="domain" description="AIG1-type G" evidence="6">
    <location>
        <begin position="291"/>
        <end position="500"/>
    </location>
</feature>
<evidence type="ECO:0000313" key="7">
    <source>
        <dbReference type="EMBL" id="CAJ1086079.1"/>
    </source>
</evidence>
<feature type="transmembrane region" description="Helical" evidence="4">
    <location>
        <begin position="533"/>
        <end position="555"/>
    </location>
</feature>
<dbReference type="Pfam" id="PF04548">
    <property type="entry name" value="AIG1"/>
    <property type="match status" value="1"/>
</dbReference>
<dbReference type="PANTHER" id="PTHR10903">
    <property type="entry name" value="GTPASE, IMAP FAMILY MEMBER-RELATED"/>
    <property type="match status" value="1"/>
</dbReference>
<evidence type="ECO:0000259" key="5">
    <source>
        <dbReference type="PROSITE" id="PS51154"/>
    </source>
</evidence>
<comment type="similarity">
    <text evidence="1">Belongs to the TRAFAC class TrmE-Era-EngA-EngB-Septin-like GTPase superfamily. AIG1/Toc34/Toc159-like paraseptin GTPase family. IAN subfamily.</text>
</comment>
<dbReference type="InterPro" id="IPR006703">
    <property type="entry name" value="G_AIG1"/>
</dbReference>
<accession>A0AAV1HMN3</accession>
<keyword evidence="4" id="KW-1133">Transmembrane helix</keyword>
<dbReference type="SUPFAM" id="SSF52540">
    <property type="entry name" value="P-loop containing nucleoside triphosphate hydrolases"/>
    <property type="match status" value="1"/>
</dbReference>
<dbReference type="InterPro" id="IPR027417">
    <property type="entry name" value="P-loop_NTPase"/>
</dbReference>
<dbReference type="PROSITE" id="PS51154">
    <property type="entry name" value="MACRO"/>
    <property type="match status" value="1"/>
</dbReference>
<keyword evidence="2" id="KW-0547">Nucleotide-binding</keyword>
<dbReference type="Gene3D" id="3.40.50.300">
    <property type="entry name" value="P-loop containing nucleotide triphosphate hydrolases"/>
    <property type="match status" value="1"/>
</dbReference>
<dbReference type="Proteomes" id="UP001178508">
    <property type="component" value="Chromosome 23"/>
</dbReference>
<dbReference type="FunFam" id="3.40.50.300:FF:000366">
    <property type="entry name" value="GTPase, IMAP family member 2"/>
    <property type="match status" value="1"/>
</dbReference>
<protein>
    <submittedName>
        <fullName evidence="7">Uncharacterized protein LOC109999468 isoform X2</fullName>
    </submittedName>
</protein>
<evidence type="ECO:0000256" key="3">
    <source>
        <dbReference type="ARBA" id="ARBA00023134"/>
    </source>
</evidence>
<dbReference type="Pfam" id="PF23222">
    <property type="entry name" value="RRM_PARP14_1"/>
    <property type="match status" value="1"/>
</dbReference>
<keyword evidence="4" id="KW-0472">Membrane</keyword>
<reference evidence="7" key="1">
    <citation type="submission" date="2023-08" db="EMBL/GenBank/DDBJ databases">
        <authorList>
            <person name="Alioto T."/>
            <person name="Alioto T."/>
            <person name="Gomez Garrido J."/>
        </authorList>
    </citation>
    <scope>NUCLEOTIDE SEQUENCE</scope>
</reference>
<dbReference type="Gene3D" id="3.30.70.330">
    <property type="match status" value="1"/>
</dbReference>
<dbReference type="CDD" id="cd01852">
    <property type="entry name" value="AIG1"/>
    <property type="match status" value="1"/>
</dbReference>
<keyword evidence="4" id="KW-0812">Transmembrane</keyword>
<dbReference type="Pfam" id="PF01661">
    <property type="entry name" value="Macro"/>
    <property type="match status" value="1"/>
</dbReference>
<dbReference type="InterPro" id="IPR057051">
    <property type="entry name" value="PARP14_RPM_1"/>
</dbReference>
<keyword evidence="3" id="KW-0342">GTP-binding</keyword>
<dbReference type="PROSITE" id="PS51720">
    <property type="entry name" value="G_AIG1"/>
    <property type="match status" value="1"/>
</dbReference>
<organism evidence="7 8">
    <name type="scientific">Xyrichtys novacula</name>
    <name type="common">Pearly razorfish</name>
    <name type="synonym">Hemipteronotus novacula</name>
    <dbReference type="NCBI Taxonomy" id="13765"/>
    <lineage>
        <taxon>Eukaryota</taxon>
        <taxon>Metazoa</taxon>
        <taxon>Chordata</taxon>
        <taxon>Craniata</taxon>
        <taxon>Vertebrata</taxon>
        <taxon>Euteleostomi</taxon>
        <taxon>Actinopterygii</taxon>
        <taxon>Neopterygii</taxon>
        <taxon>Teleostei</taxon>
        <taxon>Neoteleostei</taxon>
        <taxon>Acanthomorphata</taxon>
        <taxon>Eupercaria</taxon>
        <taxon>Labriformes</taxon>
        <taxon>Labridae</taxon>
        <taxon>Xyrichtys</taxon>
    </lineage>
</organism>
<evidence type="ECO:0000256" key="1">
    <source>
        <dbReference type="ARBA" id="ARBA00008535"/>
    </source>
</evidence>
<dbReference type="InterPro" id="IPR045058">
    <property type="entry name" value="GIMA/IAN/Toc"/>
</dbReference>
<proteinExistence type="inferred from homology"/>
<evidence type="ECO:0000259" key="6">
    <source>
        <dbReference type="PROSITE" id="PS51720"/>
    </source>
</evidence>
<sequence length="646" mass="69851">MADTHSYPVYFECPGLLGEQKKKKKIWLYFLNRRKSGGEDCGPVRRESDTVYSVAFKCQTDQQRVLQRSEHVVELADGRLVLTVQDTLEPHTSAINTEAPDSDVTVPEQIPLDKKESVEPVALDQSCAQSRVPLPSPGLGQELPELLQVHSLTSSAESAVEVEGPSNLNVTDPRLDCLDDDGVIIEDPGSIRFFQISLEEDETPSVANLASSGVGEVNTTVASYHLHEGLQVLACHGDITKQDADTLVNAANKDLDHCGGVAAALSKASGPEVQQESNNLVECFGKIPTGSVTKRIVLLGKTGSGKSDLASTIIGEKLFSTDHNPTSGTKECQAETRSVNGRSITVIDTPGFFDTGRSEEEMKPEIVRCITECAPGPHAFLIVLKVEKFTEQERAVITEICQYFSEDALKYAVIVFTHGDQLPEKVKIEEFVSQNKDLSDLVRKCGGRCHVFDNRYWQNKGQSNYRSNQFQVEELLNTIDQMVMENEGGFYMNRMLQVVETGIQREEERVRQSMGDVSAVEIRRVARSRINEILIQLAGIGTGVLVGALVGIEVMQKVVIKALKNNAAFTELIRNLPAVGRGGIKATGLDAACMVGVAAFGFAAAGAVMGGITGGEAAEGAATPMEAVNKAANAVTNKGKAILPCD</sequence>
<dbReference type="EMBL" id="OY660886">
    <property type="protein sequence ID" value="CAJ1086079.1"/>
    <property type="molecule type" value="Genomic_DNA"/>
</dbReference>
<evidence type="ECO:0000313" key="8">
    <source>
        <dbReference type="Proteomes" id="UP001178508"/>
    </source>
</evidence>
<feature type="domain" description="Macro" evidence="5">
    <location>
        <begin position="219"/>
        <end position="577"/>
    </location>
</feature>
<dbReference type="Gene3D" id="3.40.220.10">
    <property type="entry name" value="Leucine Aminopeptidase, subunit E, domain 1"/>
    <property type="match status" value="1"/>
</dbReference>
<keyword evidence="8" id="KW-1185">Reference proteome</keyword>
<evidence type="ECO:0000256" key="2">
    <source>
        <dbReference type="ARBA" id="ARBA00022741"/>
    </source>
</evidence>
<gene>
    <name evidence="7" type="ORF">XNOV1_A004562</name>
</gene>
<dbReference type="InterPro" id="IPR002589">
    <property type="entry name" value="Macro_dom"/>
</dbReference>
<dbReference type="AlphaFoldDB" id="A0AAV1HMN3"/>
<dbReference type="InterPro" id="IPR043472">
    <property type="entry name" value="Macro_dom-like"/>
</dbReference>
<name>A0AAV1HMN3_XYRNO</name>
<evidence type="ECO:0000256" key="4">
    <source>
        <dbReference type="SAM" id="Phobius"/>
    </source>
</evidence>
<dbReference type="PANTHER" id="PTHR10903:SF62">
    <property type="entry name" value="GTPASE IMAP FAMILY MEMBER 4-LIKE-RELATED"/>
    <property type="match status" value="1"/>
</dbReference>